<evidence type="ECO:0000256" key="1">
    <source>
        <dbReference type="SAM" id="MobiDB-lite"/>
    </source>
</evidence>
<dbReference type="OMA" id="ICIRATH"/>
<dbReference type="InterPro" id="IPR021109">
    <property type="entry name" value="Peptidase_aspartic_dom_sf"/>
</dbReference>
<protein>
    <recommendedName>
        <fullName evidence="2">Reverse transcriptase domain-containing protein</fullName>
    </recommendedName>
</protein>
<evidence type="ECO:0000259" key="2">
    <source>
        <dbReference type="Pfam" id="PF00078"/>
    </source>
</evidence>
<dbReference type="InterPro" id="IPR053134">
    <property type="entry name" value="RNA-dir_DNA_polymerase"/>
</dbReference>
<feature type="domain" description="Reverse transcriptase" evidence="2">
    <location>
        <begin position="453"/>
        <end position="581"/>
    </location>
</feature>
<dbReference type="PANTHER" id="PTHR24559:SF436">
    <property type="entry name" value="RNA-DIRECTED DNA POLYMERASE HOMOLOG"/>
    <property type="match status" value="1"/>
</dbReference>
<evidence type="ECO:0000313" key="3">
    <source>
        <dbReference type="EnsemblPlants" id="Solyc02g036377.1.1"/>
    </source>
</evidence>
<dbReference type="SUPFAM" id="SSF56672">
    <property type="entry name" value="DNA/RNA polymerases"/>
    <property type="match status" value="1"/>
</dbReference>
<dbReference type="CDD" id="cd00303">
    <property type="entry name" value="retropepsin_like"/>
    <property type="match status" value="1"/>
</dbReference>
<dbReference type="InterPro" id="IPR043128">
    <property type="entry name" value="Rev_trsase/Diguanyl_cyclase"/>
</dbReference>
<dbReference type="CDD" id="cd01647">
    <property type="entry name" value="RT_LTR"/>
    <property type="match status" value="1"/>
</dbReference>
<proteinExistence type="predicted"/>
<dbReference type="EnsemblPlants" id="Solyc02g036377.1.1">
    <property type="protein sequence ID" value="Solyc02g036377.1.1"/>
    <property type="gene ID" value="Solyc02g036377.1"/>
</dbReference>
<dbReference type="Gramene" id="Solyc02g036377.1.1">
    <property type="protein sequence ID" value="Solyc02g036377.1.1"/>
    <property type="gene ID" value="Solyc02g036377.1"/>
</dbReference>
<dbReference type="Proteomes" id="UP000004994">
    <property type="component" value="Chromosome 2"/>
</dbReference>
<feature type="compositionally biased region" description="Polar residues" evidence="1">
    <location>
        <begin position="161"/>
        <end position="178"/>
    </location>
</feature>
<dbReference type="Pfam" id="PF13650">
    <property type="entry name" value="Asp_protease_2"/>
    <property type="match status" value="1"/>
</dbReference>
<dbReference type="Pfam" id="PF00078">
    <property type="entry name" value="RVT_1"/>
    <property type="match status" value="1"/>
</dbReference>
<dbReference type="AlphaFoldDB" id="A0A3Q7FIA5"/>
<feature type="region of interest" description="Disordered" evidence="1">
    <location>
        <begin position="133"/>
        <end position="184"/>
    </location>
</feature>
<reference evidence="3" key="1">
    <citation type="journal article" date="2012" name="Nature">
        <title>The tomato genome sequence provides insights into fleshy fruit evolution.</title>
        <authorList>
            <consortium name="Tomato Genome Consortium"/>
        </authorList>
    </citation>
    <scope>NUCLEOTIDE SEQUENCE [LARGE SCALE GENOMIC DNA]</scope>
    <source>
        <strain evidence="3">cv. Heinz 1706</strain>
    </source>
</reference>
<reference evidence="3" key="2">
    <citation type="submission" date="2019-01" db="UniProtKB">
        <authorList>
            <consortium name="EnsemblPlants"/>
        </authorList>
    </citation>
    <scope>IDENTIFICATION</scope>
    <source>
        <strain evidence="3">cv. Heinz 1706</strain>
    </source>
</reference>
<dbReference type="STRING" id="4081.A0A3Q7FIA5"/>
<dbReference type="Gene3D" id="2.40.70.10">
    <property type="entry name" value="Acid Proteases"/>
    <property type="match status" value="1"/>
</dbReference>
<dbReference type="InterPro" id="IPR000477">
    <property type="entry name" value="RT_dom"/>
</dbReference>
<evidence type="ECO:0000313" key="4">
    <source>
        <dbReference type="Proteomes" id="UP000004994"/>
    </source>
</evidence>
<dbReference type="PANTHER" id="PTHR24559">
    <property type="entry name" value="TRANSPOSON TY3-I GAG-POL POLYPROTEIN"/>
    <property type="match status" value="1"/>
</dbReference>
<dbReference type="InParanoid" id="A0A3Q7FIA5"/>
<dbReference type="InterPro" id="IPR043502">
    <property type="entry name" value="DNA/RNA_pol_sf"/>
</dbReference>
<sequence length="626" mass="71439">MAEKGIEVAGWLIRKMDAYFEHVNMQSKAAKIKTTAMYLTDMAMLWWRRRKADMEKGVCIIDGWDKFKGELKRQFYLQNVVHEDSRSLTNEDLLFYFLDGLQNWAKQELQRHQVHDVDEAIVVAESLNDFQADAAKERDNRSKTVPPKVDNNKIKGRPTPNRGSDTKGNTSDQPSNFCKSYEDRKEDAPHREGCYICEEMTHTARYCPSLRKLSAMVTAEKQQEKVAMQTRGSAGEQRGQNSRTDKGKNVDVGMFNHMALFYHISLAALAAQPTSIRSRESLFVDANLNGKDVQIMVDTGATHNFMTEQKAKDLGLTYVASNTMLKTLNALPTSIHGFATKVPIDLGGRTGLTDFTIAPMDVFDIILGLEFWYEVNAFISPHHNQMHISDTGGSCVVPLIQAVPFSHCIEHVLSDNRDVMPEELPQRLPPRREVDHQIELVPGAKPPAMTLYPLNKVTVKNKYPIPLIADLFDRLGHANVFTKMEFRKGYYQVWIAEGDEPEMTCVTRYGAFEWLFMSFGLKNTPATFCTLMNKLFHPYLDQFVVIYLDDIVVYNNSMEDHVEHLCKVFKVLRDNDLCVKRETRWNPFKIGRLQRRYPSCGPSLALPIIINVSFLAIRLLLSHSLI</sequence>
<dbReference type="SUPFAM" id="SSF50630">
    <property type="entry name" value="Acid proteases"/>
    <property type="match status" value="1"/>
</dbReference>
<keyword evidence="4" id="KW-1185">Reference proteome</keyword>
<name>A0A3Q7FIA5_SOLLC</name>
<feature type="region of interest" description="Disordered" evidence="1">
    <location>
        <begin position="226"/>
        <end position="247"/>
    </location>
</feature>
<organism evidence="3">
    <name type="scientific">Solanum lycopersicum</name>
    <name type="common">Tomato</name>
    <name type="synonym">Lycopersicon esculentum</name>
    <dbReference type="NCBI Taxonomy" id="4081"/>
    <lineage>
        <taxon>Eukaryota</taxon>
        <taxon>Viridiplantae</taxon>
        <taxon>Streptophyta</taxon>
        <taxon>Embryophyta</taxon>
        <taxon>Tracheophyta</taxon>
        <taxon>Spermatophyta</taxon>
        <taxon>Magnoliopsida</taxon>
        <taxon>eudicotyledons</taxon>
        <taxon>Gunneridae</taxon>
        <taxon>Pentapetalae</taxon>
        <taxon>asterids</taxon>
        <taxon>lamiids</taxon>
        <taxon>Solanales</taxon>
        <taxon>Solanaceae</taxon>
        <taxon>Solanoideae</taxon>
        <taxon>Solaneae</taxon>
        <taxon>Solanum</taxon>
        <taxon>Solanum subgen. Lycopersicon</taxon>
    </lineage>
</organism>
<dbReference type="Gene3D" id="3.30.70.270">
    <property type="match status" value="1"/>
</dbReference>
<accession>A0A3Q7FIA5</accession>